<accession>A0A8J1MYV4</accession>
<dbReference type="Pfam" id="PF11560">
    <property type="entry name" value="LAP2alpha"/>
    <property type="match status" value="1"/>
</dbReference>
<sequence length="432" mass="47730">MRPSRSRERSREISEQREDPQLAPATKCMGCNEPPLPDKKLCQACLITASGVEANSNMGILAWIKEAVAKEISVATASTSRSPQLDFDPDPEDTFATRASEDRGSSTDEGEEVQSSFDFALIQPLIKAVRASLVLEDESQASTSSSFLPCSKPKGQTFPLHQEVMDLIKAEWDIPSKRSNMLARGNKLYPFKDDEVKDFSTLPKVDAPVLNISKSTLLPIEDQATLKDPMDKHLELDLKRLFTTAGESLKPAIANLSVAKALEVWLANVDVALREGRDRTEILEGLKELKLGSAFLVNSSVDQIRLASKSLSLSVAARRALWLRAWEADSASKVALCSLPFQGQVLFGKKMEDLISKASGGKSQLLPQKKKRQMGRPSFRGKASPRSRFVPYDRRPFRAGRETSKQDSWKAGQSGFFRMSKGKAGENSRKQL</sequence>
<feature type="domain" description="Lamina-associated polypeptide 2 alpha C-terminal" evidence="2">
    <location>
        <begin position="156"/>
        <end position="358"/>
    </location>
</feature>
<dbReference type="Proteomes" id="UP000186698">
    <property type="component" value="Chromosome 4L"/>
</dbReference>
<feature type="region of interest" description="Disordered" evidence="1">
    <location>
        <begin position="78"/>
        <end position="113"/>
    </location>
</feature>
<evidence type="ECO:0000313" key="3">
    <source>
        <dbReference type="Proteomes" id="UP000186698"/>
    </source>
</evidence>
<name>A0A8J1MYV4_XENLA</name>
<reference evidence="4" key="1">
    <citation type="submission" date="2025-08" db="UniProtKB">
        <authorList>
            <consortium name="RefSeq"/>
        </authorList>
    </citation>
    <scope>IDENTIFICATION</scope>
    <source>
        <strain evidence="4">J_2021</strain>
        <tissue evidence="4">Erythrocytes</tissue>
    </source>
</reference>
<evidence type="ECO:0000313" key="4">
    <source>
        <dbReference type="RefSeq" id="XP_041446972.1"/>
    </source>
</evidence>
<gene>
    <name evidence="4" type="primary">LOC121403145</name>
</gene>
<dbReference type="AlphaFoldDB" id="A0A8J1MYV4"/>
<feature type="compositionally biased region" description="Basic and acidic residues" evidence="1">
    <location>
        <begin position="391"/>
        <end position="408"/>
    </location>
</feature>
<protein>
    <submittedName>
        <fullName evidence="4">Lamina-associated polypeptide 2, isoforms alpha/zeta-like</fullName>
    </submittedName>
</protein>
<dbReference type="RefSeq" id="XP_041446972.1">
    <property type="nucleotide sequence ID" value="XM_041591038.1"/>
</dbReference>
<dbReference type="InterPro" id="IPR021623">
    <property type="entry name" value="LAP2alpha_C"/>
</dbReference>
<dbReference type="Gene3D" id="1.10.287.3160">
    <property type="match status" value="1"/>
</dbReference>
<feature type="region of interest" description="Disordered" evidence="1">
    <location>
        <begin position="358"/>
        <end position="432"/>
    </location>
</feature>
<proteinExistence type="predicted"/>
<dbReference type="GeneID" id="121403145"/>
<feature type="compositionally biased region" description="Basic and acidic residues" evidence="1">
    <location>
        <begin position="423"/>
        <end position="432"/>
    </location>
</feature>
<evidence type="ECO:0000256" key="1">
    <source>
        <dbReference type="SAM" id="MobiDB-lite"/>
    </source>
</evidence>
<feature type="compositionally biased region" description="Basic and acidic residues" evidence="1">
    <location>
        <begin position="1"/>
        <end position="20"/>
    </location>
</feature>
<feature type="region of interest" description="Disordered" evidence="1">
    <location>
        <begin position="1"/>
        <end position="24"/>
    </location>
</feature>
<evidence type="ECO:0000259" key="2">
    <source>
        <dbReference type="Pfam" id="PF11560"/>
    </source>
</evidence>
<keyword evidence="3" id="KW-1185">Reference proteome</keyword>
<organism evidence="3 4">
    <name type="scientific">Xenopus laevis</name>
    <name type="common">African clawed frog</name>
    <dbReference type="NCBI Taxonomy" id="8355"/>
    <lineage>
        <taxon>Eukaryota</taxon>
        <taxon>Metazoa</taxon>
        <taxon>Chordata</taxon>
        <taxon>Craniata</taxon>
        <taxon>Vertebrata</taxon>
        <taxon>Euteleostomi</taxon>
        <taxon>Amphibia</taxon>
        <taxon>Batrachia</taxon>
        <taxon>Anura</taxon>
        <taxon>Pipoidea</taxon>
        <taxon>Pipidae</taxon>
        <taxon>Xenopodinae</taxon>
        <taxon>Xenopus</taxon>
        <taxon>Xenopus</taxon>
    </lineage>
</organism>
<dbReference type="KEGG" id="xla:121403145"/>